<dbReference type="PANTHER" id="PTHR47959">
    <property type="entry name" value="ATP-DEPENDENT RNA HELICASE RHLE-RELATED"/>
    <property type="match status" value="1"/>
</dbReference>
<dbReference type="Proteomes" id="UP000436088">
    <property type="component" value="Unassembled WGS sequence"/>
</dbReference>
<proteinExistence type="predicted"/>
<accession>A0A6A2YLB8</accession>
<dbReference type="InterPro" id="IPR011545">
    <property type="entry name" value="DEAD/DEAH_box_helicase_dom"/>
</dbReference>
<comment type="caution">
    <text evidence="6">The sequence shown here is derived from an EMBL/GenBank/DDBJ whole genome shotgun (WGS) entry which is preliminary data.</text>
</comment>
<dbReference type="Pfam" id="PF00270">
    <property type="entry name" value="DEAD"/>
    <property type="match status" value="1"/>
</dbReference>
<dbReference type="GO" id="GO:0005524">
    <property type="term" value="F:ATP binding"/>
    <property type="evidence" value="ECO:0007669"/>
    <property type="project" value="UniProtKB-KW"/>
</dbReference>
<keyword evidence="7" id="KW-1185">Reference proteome</keyword>
<gene>
    <name evidence="6" type="ORF">F3Y22_tig00111402pilonHSYRG00996</name>
</gene>
<evidence type="ECO:0000256" key="3">
    <source>
        <dbReference type="ARBA" id="ARBA00022806"/>
    </source>
</evidence>
<dbReference type="GO" id="GO:0003724">
    <property type="term" value="F:RNA helicase activity"/>
    <property type="evidence" value="ECO:0007669"/>
    <property type="project" value="TreeGrafter"/>
</dbReference>
<sequence length="127" mass="13838">MADEEKEEIKSFKDLGLSDELVEACDSLGKDLIGLAQTASGKTGTFALPILRALLECHSKQEYKSAPIFFSLVLYPTRELAIQIAEQFEALGSGISLRCAVLVGGVELMQQQIALGKRPHFIVHCTT</sequence>
<keyword evidence="4" id="KW-0067">ATP-binding</keyword>
<keyword evidence="3 6" id="KW-0347">Helicase</keyword>
<evidence type="ECO:0000259" key="5">
    <source>
        <dbReference type="PROSITE" id="PS51192"/>
    </source>
</evidence>
<keyword evidence="1" id="KW-0547">Nucleotide-binding</keyword>
<keyword evidence="2" id="KW-0378">Hydrolase</keyword>
<reference evidence="6" key="1">
    <citation type="submission" date="2019-09" db="EMBL/GenBank/DDBJ databases">
        <title>Draft genome information of white flower Hibiscus syriacus.</title>
        <authorList>
            <person name="Kim Y.-M."/>
        </authorList>
    </citation>
    <scope>NUCLEOTIDE SEQUENCE [LARGE SCALE GENOMIC DNA]</scope>
    <source>
        <strain evidence="6">YM2019G1</strain>
    </source>
</reference>
<dbReference type="InterPro" id="IPR050079">
    <property type="entry name" value="DEAD_box_RNA_helicase"/>
</dbReference>
<evidence type="ECO:0000256" key="4">
    <source>
        <dbReference type="ARBA" id="ARBA00022840"/>
    </source>
</evidence>
<dbReference type="PROSITE" id="PS51192">
    <property type="entry name" value="HELICASE_ATP_BIND_1"/>
    <property type="match status" value="1"/>
</dbReference>
<dbReference type="GO" id="GO:0005829">
    <property type="term" value="C:cytosol"/>
    <property type="evidence" value="ECO:0007669"/>
    <property type="project" value="TreeGrafter"/>
</dbReference>
<evidence type="ECO:0000313" key="7">
    <source>
        <dbReference type="Proteomes" id="UP000436088"/>
    </source>
</evidence>
<feature type="domain" description="Helicase ATP-binding" evidence="5">
    <location>
        <begin position="23"/>
        <end position="127"/>
    </location>
</feature>
<dbReference type="EMBL" id="VEPZ02001331">
    <property type="protein sequence ID" value="KAE8679214.1"/>
    <property type="molecule type" value="Genomic_DNA"/>
</dbReference>
<evidence type="ECO:0000256" key="1">
    <source>
        <dbReference type="ARBA" id="ARBA00022741"/>
    </source>
</evidence>
<dbReference type="Gene3D" id="3.40.50.300">
    <property type="entry name" value="P-loop containing nucleotide triphosphate hydrolases"/>
    <property type="match status" value="1"/>
</dbReference>
<evidence type="ECO:0000256" key="2">
    <source>
        <dbReference type="ARBA" id="ARBA00022801"/>
    </source>
</evidence>
<dbReference type="InterPro" id="IPR027417">
    <property type="entry name" value="P-loop_NTPase"/>
</dbReference>
<name>A0A6A2YLB8_HIBSY</name>
<dbReference type="PANTHER" id="PTHR47959:SF24">
    <property type="entry name" value="ATP-DEPENDENT RNA HELICASE"/>
    <property type="match status" value="1"/>
</dbReference>
<dbReference type="AlphaFoldDB" id="A0A6A2YLB8"/>
<dbReference type="GO" id="GO:0016787">
    <property type="term" value="F:hydrolase activity"/>
    <property type="evidence" value="ECO:0007669"/>
    <property type="project" value="UniProtKB-KW"/>
</dbReference>
<dbReference type="InterPro" id="IPR014001">
    <property type="entry name" value="Helicase_ATP-bd"/>
</dbReference>
<organism evidence="6 7">
    <name type="scientific">Hibiscus syriacus</name>
    <name type="common">Rose of Sharon</name>
    <dbReference type="NCBI Taxonomy" id="106335"/>
    <lineage>
        <taxon>Eukaryota</taxon>
        <taxon>Viridiplantae</taxon>
        <taxon>Streptophyta</taxon>
        <taxon>Embryophyta</taxon>
        <taxon>Tracheophyta</taxon>
        <taxon>Spermatophyta</taxon>
        <taxon>Magnoliopsida</taxon>
        <taxon>eudicotyledons</taxon>
        <taxon>Gunneridae</taxon>
        <taxon>Pentapetalae</taxon>
        <taxon>rosids</taxon>
        <taxon>malvids</taxon>
        <taxon>Malvales</taxon>
        <taxon>Malvaceae</taxon>
        <taxon>Malvoideae</taxon>
        <taxon>Hibiscus</taxon>
    </lineage>
</organism>
<protein>
    <submittedName>
        <fullName evidence="6">ATP-dependent RNA helicase DDX47</fullName>
    </submittedName>
</protein>
<evidence type="ECO:0000313" key="6">
    <source>
        <dbReference type="EMBL" id="KAE8679214.1"/>
    </source>
</evidence>
<dbReference type="GO" id="GO:0003676">
    <property type="term" value="F:nucleic acid binding"/>
    <property type="evidence" value="ECO:0007669"/>
    <property type="project" value="InterPro"/>
</dbReference>
<dbReference type="SUPFAM" id="SSF52540">
    <property type="entry name" value="P-loop containing nucleoside triphosphate hydrolases"/>
    <property type="match status" value="1"/>
</dbReference>